<sequence length="111" mass="12277">MHVQDTKTAAEAWEKLKKAFEGTGLTRSVGILHILITTQLTNCASVNDYVNTVITTAHKLAGIGFKIGDEWIETLLLVGLPEEYKPIIMGLSRTLGLLSQETLSRLNCYKM</sequence>
<organism evidence="1 2">
    <name type="scientific">Lasius niger</name>
    <name type="common">Black garden ant</name>
    <dbReference type="NCBI Taxonomy" id="67767"/>
    <lineage>
        <taxon>Eukaryota</taxon>
        <taxon>Metazoa</taxon>
        <taxon>Ecdysozoa</taxon>
        <taxon>Arthropoda</taxon>
        <taxon>Hexapoda</taxon>
        <taxon>Insecta</taxon>
        <taxon>Pterygota</taxon>
        <taxon>Neoptera</taxon>
        <taxon>Endopterygota</taxon>
        <taxon>Hymenoptera</taxon>
        <taxon>Apocrita</taxon>
        <taxon>Aculeata</taxon>
        <taxon>Formicoidea</taxon>
        <taxon>Formicidae</taxon>
        <taxon>Formicinae</taxon>
        <taxon>Lasius</taxon>
        <taxon>Lasius</taxon>
    </lineage>
</organism>
<evidence type="ECO:0000313" key="2">
    <source>
        <dbReference type="Proteomes" id="UP000036403"/>
    </source>
</evidence>
<dbReference type="OrthoDB" id="7920740at2759"/>
<dbReference type="Pfam" id="PF14223">
    <property type="entry name" value="Retrotran_gag_2"/>
    <property type="match status" value="1"/>
</dbReference>
<name>A0A0J7K4P3_LASNI</name>
<keyword evidence="2" id="KW-1185">Reference proteome</keyword>
<proteinExistence type="predicted"/>
<dbReference type="EMBL" id="LBMM01014543">
    <property type="protein sequence ID" value="KMQ85146.1"/>
    <property type="molecule type" value="Genomic_DNA"/>
</dbReference>
<dbReference type="PaxDb" id="67767-A0A0J7K4P3"/>
<dbReference type="Proteomes" id="UP000036403">
    <property type="component" value="Unassembled WGS sequence"/>
</dbReference>
<reference evidence="1 2" key="1">
    <citation type="submission" date="2015-04" db="EMBL/GenBank/DDBJ databases">
        <title>Lasius niger genome sequencing.</title>
        <authorList>
            <person name="Konorov E.A."/>
            <person name="Nikitin M.A."/>
            <person name="Kirill M.V."/>
            <person name="Chang P."/>
        </authorList>
    </citation>
    <scope>NUCLEOTIDE SEQUENCE [LARGE SCALE GENOMIC DNA]</scope>
    <source>
        <tissue evidence="1">Whole</tissue>
    </source>
</reference>
<comment type="caution">
    <text evidence="1">The sequence shown here is derived from an EMBL/GenBank/DDBJ whole genome shotgun (WGS) entry which is preliminary data.</text>
</comment>
<protein>
    <submittedName>
        <fullName evidence="1">Retrovirus-related pol polyprotein from transposon tnt 1-94</fullName>
    </submittedName>
</protein>
<accession>A0A0J7K4P3</accession>
<evidence type="ECO:0000313" key="1">
    <source>
        <dbReference type="EMBL" id="KMQ85146.1"/>
    </source>
</evidence>
<dbReference type="AlphaFoldDB" id="A0A0J7K4P3"/>
<gene>
    <name evidence="1" type="ORF">RF55_16479</name>
</gene>